<dbReference type="AlphaFoldDB" id="A0A8S4QQ13"/>
<feature type="region of interest" description="Disordered" evidence="1">
    <location>
        <begin position="1"/>
        <end position="30"/>
    </location>
</feature>
<evidence type="ECO:0000256" key="1">
    <source>
        <dbReference type="SAM" id="MobiDB-lite"/>
    </source>
</evidence>
<dbReference type="OrthoDB" id="20839at2759"/>
<accession>A0A8S4QQ13</accession>
<evidence type="ECO:0000313" key="2">
    <source>
        <dbReference type="EMBL" id="CAH2216699.1"/>
    </source>
</evidence>
<keyword evidence="3" id="KW-1185">Reference proteome</keyword>
<gene>
    <name evidence="2" type="primary">jg21924</name>
    <name evidence="2" type="ORF">PAEG_LOCUS4665</name>
</gene>
<sequence>MSLRGTKRASGMRGDEPSTSKRRRAEPEDALWQLRPVSDLKMSSIYNRSASEAPAELF</sequence>
<protein>
    <submittedName>
        <fullName evidence="2">Jg21924 protein</fullName>
    </submittedName>
</protein>
<reference evidence="2" key="1">
    <citation type="submission" date="2022-03" db="EMBL/GenBank/DDBJ databases">
        <authorList>
            <person name="Lindestad O."/>
        </authorList>
    </citation>
    <scope>NUCLEOTIDE SEQUENCE</scope>
</reference>
<comment type="caution">
    <text evidence="2">The sequence shown here is derived from an EMBL/GenBank/DDBJ whole genome shotgun (WGS) entry which is preliminary data.</text>
</comment>
<name>A0A8S4QQ13_9NEOP</name>
<proteinExistence type="predicted"/>
<evidence type="ECO:0000313" key="3">
    <source>
        <dbReference type="Proteomes" id="UP000838756"/>
    </source>
</evidence>
<organism evidence="2 3">
    <name type="scientific">Pararge aegeria aegeria</name>
    <dbReference type="NCBI Taxonomy" id="348720"/>
    <lineage>
        <taxon>Eukaryota</taxon>
        <taxon>Metazoa</taxon>
        <taxon>Ecdysozoa</taxon>
        <taxon>Arthropoda</taxon>
        <taxon>Hexapoda</taxon>
        <taxon>Insecta</taxon>
        <taxon>Pterygota</taxon>
        <taxon>Neoptera</taxon>
        <taxon>Endopterygota</taxon>
        <taxon>Lepidoptera</taxon>
        <taxon>Glossata</taxon>
        <taxon>Ditrysia</taxon>
        <taxon>Papilionoidea</taxon>
        <taxon>Nymphalidae</taxon>
        <taxon>Satyrinae</taxon>
        <taxon>Satyrini</taxon>
        <taxon>Parargina</taxon>
        <taxon>Pararge</taxon>
    </lineage>
</organism>
<dbReference type="EMBL" id="CAKXAJ010016423">
    <property type="protein sequence ID" value="CAH2216699.1"/>
    <property type="molecule type" value="Genomic_DNA"/>
</dbReference>
<feature type="non-terminal residue" evidence="2">
    <location>
        <position position="58"/>
    </location>
</feature>
<dbReference type="Proteomes" id="UP000838756">
    <property type="component" value="Unassembled WGS sequence"/>
</dbReference>